<accession>A0AA88WS36</accession>
<feature type="region of interest" description="Disordered" evidence="9">
    <location>
        <begin position="169"/>
        <end position="224"/>
    </location>
</feature>
<evidence type="ECO:0000256" key="3">
    <source>
        <dbReference type="ARBA" id="ARBA00022864"/>
    </source>
</evidence>
<feature type="domain" description="Response regulatory" evidence="11">
    <location>
        <begin position="19"/>
        <end position="159"/>
    </location>
</feature>
<dbReference type="GO" id="GO:0000160">
    <property type="term" value="P:phosphorelay signal transduction system"/>
    <property type="evidence" value="ECO:0007669"/>
    <property type="project" value="UniProtKB-KW"/>
</dbReference>
<dbReference type="GO" id="GO:0003677">
    <property type="term" value="F:DNA binding"/>
    <property type="evidence" value="ECO:0007669"/>
    <property type="project" value="UniProtKB-KW"/>
</dbReference>
<dbReference type="PROSITE" id="PS50110">
    <property type="entry name" value="RESPONSE_REGULATORY"/>
    <property type="match status" value="1"/>
</dbReference>
<evidence type="ECO:0000256" key="6">
    <source>
        <dbReference type="ARBA" id="ARBA00023125"/>
    </source>
</evidence>
<keyword evidence="13" id="KW-1185">Reference proteome</keyword>
<keyword evidence="6" id="KW-0238">DNA-binding</keyword>
<comment type="subcellular location">
    <subcellularLocation>
        <location evidence="1">Nucleus</location>
    </subcellularLocation>
</comment>
<evidence type="ECO:0000256" key="2">
    <source>
        <dbReference type="ARBA" id="ARBA00006015"/>
    </source>
</evidence>
<proteinExistence type="inferred from homology"/>
<dbReference type="GO" id="GO:0009736">
    <property type="term" value="P:cytokinin-activated signaling pathway"/>
    <property type="evidence" value="ECO:0007669"/>
    <property type="project" value="UniProtKB-KW"/>
</dbReference>
<dbReference type="CDD" id="cd17584">
    <property type="entry name" value="REC_typeB_ARR-like"/>
    <property type="match status" value="1"/>
</dbReference>
<dbReference type="PANTHER" id="PTHR43874">
    <property type="entry name" value="TWO-COMPONENT RESPONSE REGULATOR"/>
    <property type="match status" value="1"/>
</dbReference>
<dbReference type="InterPro" id="IPR011006">
    <property type="entry name" value="CheY-like_superfamily"/>
</dbReference>
<sequence>MIVEQKSAEQNDRFPVGMRVLAVDDDPTCLMLLDTLLRKCQYHGQISLSSLFFVSVFWFALSNGFTYAVTTTSQAVMALKMLRENRNMFDLVISDVHMPDMDGFKLLELVGLEMDLPVIMLSAYGDTRLVMKGIDHGACDYLLKPVRIEELKNIWQHVIRRKKFDPKDKKDFEKRHHRSAEVGGVTGTGDLDQNGKISRKRKDQIDEEDEEREEDGQINEDPSAQKKPRVVWSVELHRKFVAAVSQLGLDTYYFTLWLQKYRLYLKRISCVASQQANMVAALGSADSAYLQMASLNGLGNIRDMADSGQLHDASFTSFSPTHVLGRLNTPTGLGMRSLSSSATVRLGHTHNSCSPDGLNSFHPVIQPGNQNGRILQGVPMSLELDQLQQNHHVGGLSATNHSMAYPICRGFSDTKGIVGSSRNSLYGVPTNPVKIEGHLQDTHLRVASVNQSFVPANCYSREFPSDAPDFERGNDNWPSIPQSSEVQANCYTLSDCFRQTNMIDSSDGISSIAMHMATSRQDVSSMPDLLPDTRIDSLQSQAALTCSNAGQNVNLTLKQAWDNHRQDAAHQLNPFGFSAPFNQRLDPESTTCHLNSGFSLNGQSNFVDPFHMLHNDVDQSTMEKTPKLKSGHLKEGNNPQGNYAHKTVDSLEDLVSVMLNQVCAIVPSFYTVYMPLGFYISLHSHTIKPTVGTECLILKT</sequence>
<evidence type="ECO:0000313" key="12">
    <source>
        <dbReference type="EMBL" id="KAK3033011.1"/>
    </source>
</evidence>
<evidence type="ECO:0000256" key="7">
    <source>
        <dbReference type="ARBA" id="ARBA00023163"/>
    </source>
</evidence>
<organism evidence="12 13">
    <name type="scientific">Escallonia herrerae</name>
    <dbReference type="NCBI Taxonomy" id="1293975"/>
    <lineage>
        <taxon>Eukaryota</taxon>
        <taxon>Viridiplantae</taxon>
        <taxon>Streptophyta</taxon>
        <taxon>Embryophyta</taxon>
        <taxon>Tracheophyta</taxon>
        <taxon>Spermatophyta</taxon>
        <taxon>Magnoliopsida</taxon>
        <taxon>eudicotyledons</taxon>
        <taxon>Gunneridae</taxon>
        <taxon>Pentapetalae</taxon>
        <taxon>asterids</taxon>
        <taxon>campanulids</taxon>
        <taxon>Escalloniales</taxon>
        <taxon>Escalloniaceae</taxon>
        <taxon>Escallonia</taxon>
    </lineage>
</organism>
<protein>
    <recommendedName>
        <fullName evidence="11">Response regulatory domain-containing protein</fullName>
    </recommendedName>
</protein>
<evidence type="ECO:0000259" key="11">
    <source>
        <dbReference type="PROSITE" id="PS50110"/>
    </source>
</evidence>
<dbReference type="GO" id="GO:0003700">
    <property type="term" value="F:DNA-binding transcription factor activity"/>
    <property type="evidence" value="ECO:0007669"/>
    <property type="project" value="InterPro"/>
</dbReference>
<dbReference type="Proteomes" id="UP001188597">
    <property type="component" value="Unassembled WGS sequence"/>
</dbReference>
<dbReference type="InterPro" id="IPR001789">
    <property type="entry name" value="Sig_transdc_resp-reg_receiver"/>
</dbReference>
<dbReference type="Pfam" id="PF00072">
    <property type="entry name" value="Response_reg"/>
    <property type="match status" value="1"/>
</dbReference>
<name>A0AA88WS36_9ASTE</name>
<keyword evidence="10" id="KW-0472">Membrane</keyword>
<feature type="modified residue" description="4-aspartylphosphate" evidence="8">
    <location>
        <position position="95"/>
    </location>
</feature>
<evidence type="ECO:0000256" key="8">
    <source>
        <dbReference type="PROSITE-ProRule" id="PRU00169"/>
    </source>
</evidence>
<dbReference type="PANTHER" id="PTHR43874:SF7">
    <property type="entry name" value="TWO-COMPONENT RESPONSE REGULATOR ARR10"/>
    <property type="match status" value="1"/>
</dbReference>
<keyword evidence="4" id="KW-0902">Two-component regulatory system</keyword>
<evidence type="ECO:0000313" key="13">
    <source>
        <dbReference type="Proteomes" id="UP001188597"/>
    </source>
</evidence>
<feature type="transmembrane region" description="Helical" evidence="10">
    <location>
        <begin position="46"/>
        <end position="69"/>
    </location>
</feature>
<keyword evidence="10" id="KW-1133">Transmembrane helix</keyword>
<dbReference type="SMART" id="SM00448">
    <property type="entry name" value="REC"/>
    <property type="match status" value="1"/>
</dbReference>
<evidence type="ECO:0000256" key="1">
    <source>
        <dbReference type="ARBA" id="ARBA00004123"/>
    </source>
</evidence>
<evidence type="ECO:0000256" key="4">
    <source>
        <dbReference type="ARBA" id="ARBA00023012"/>
    </source>
</evidence>
<gene>
    <name evidence="12" type="ORF">RJ639_037140</name>
</gene>
<dbReference type="AlphaFoldDB" id="A0AA88WS36"/>
<comment type="caution">
    <text evidence="12">The sequence shown here is derived from an EMBL/GenBank/DDBJ whole genome shotgun (WGS) entry which is preliminary data.</text>
</comment>
<keyword evidence="7" id="KW-0804">Transcription</keyword>
<feature type="compositionally biased region" description="Acidic residues" evidence="9">
    <location>
        <begin position="205"/>
        <end position="218"/>
    </location>
</feature>
<keyword evidence="3" id="KW-0932">Cytokinin signaling pathway</keyword>
<keyword evidence="10" id="KW-0812">Transmembrane</keyword>
<dbReference type="Gene3D" id="1.10.10.60">
    <property type="entry name" value="Homeodomain-like"/>
    <property type="match status" value="1"/>
</dbReference>
<dbReference type="Gene3D" id="3.40.50.2300">
    <property type="match status" value="1"/>
</dbReference>
<dbReference type="PIRSF" id="PIRSF036392">
    <property type="entry name" value="RR_ARR_type-B"/>
    <property type="match status" value="1"/>
</dbReference>
<dbReference type="InterPro" id="IPR045279">
    <property type="entry name" value="ARR-like"/>
</dbReference>
<dbReference type="EMBL" id="JAVXUP010000247">
    <property type="protein sequence ID" value="KAK3033011.1"/>
    <property type="molecule type" value="Genomic_DNA"/>
</dbReference>
<evidence type="ECO:0000256" key="9">
    <source>
        <dbReference type="SAM" id="MobiDB-lite"/>
    </source>
</evidence>
<keyword evidence="8" id="KW-0597">Phosphoprotein</keyword>
<dbReference type="InterPro" id="IPR017053">
    <property type="entry name" value="Response_reg_B-typ_pln"/>
</dbReference>
<dbReference type="GO" id="GO:0005634">
    <property type="term" value="C:nucleus"/>
    <property type="evidence" value="ECO:0007669"/>
    <property type="project" value="UniProtKB-SubCell"/>
</dbReference>
<dbReference type="SUPFAM" id="SSF52172">
    <property type="entry name" value="CheY-like"/>
    <property type="match status" value="1"/>
</dbReference>
<comment type="similarity">
    <text evidence="2">Belongs to the ARR family. Type-B subfamily.</text>
</comment>
<reference evidence="12" key="1">
    <citation type="submission" date="2022-12" db="EMBL/GenBank/DDBJ databases">
        <title>Draft genome assemblies for two species of Escallonia (Escalloniales).</title>
        <authorList>
            <person name="Chanderbali A."/>
            <person name="Dervinis C."/>
            <person name="Anghel I."/>
            <person name="Soltis D."/>
            <person name="Soltis P."/>
            <person name="Zapata F."/>
        </authorList>
    </citation>
    <scope>NUCLEOTIDE SEQUENCE</scope>
    <source>
        <strain evidence="12">UCBG64.0493</strain>
        <tissue evidence="12">Leaf</tissue>
    </source>
</reference>
<evidence type="ECO:0000256" key="5">
    <source>
        <dbReference type="ARBA" id="ARBA00023015"/>
    </source>
</evidence>
<evidence type="ECO:0000256" key="10">
    <source>
        <dbReference type="SAM" id="Phobius"/>
    </source>
</evidence>
<keyword evidence="5" id="KW-0805">Transcription regulation</keyword>